<dbReference type="InterPro" id="IPR004165">
    <property type="entry name" value="CoA_trans_fam_I"/>
</dbReference>
<dbReference type="PANTHER" id="PTHR13707:SF28">
    <property type="entry name" value="SUCCINYL-COA:3-KETOACID COENZYME A TRANSFERASE 2, MITOCHONDRIAL"/>
    <property type="match status" value="1"/>
</dbReference>
<dbReference type="InterPro" id="IPR037171">
    <property type="entry name" value="NagB/RpiA_transferase-like"/>
</dbReference>
<accession>A0A8D2AVL6</accession>
<dbReference type="Gene3D" id="3.40.1080.10">
    <property type="entry name" value="Glutaconate Coenzyme A-transferase"/>
    <property type="match status" value="1"/>
</dbReference>
<dbReference type="GO" id="GO:0005739">
    <property type="term" value="C:mitochondrion"/>
    <property type="evidence" value="ECO:0007669"/>
    <property type="project" value="TreeGrafter"/>
</dbReference>
<organism evidence="2 3">
    <name type="scientific">Sciurus vulgaris</name>
    <name type="common">Eurasian red squirrel</name>
    <dbReference type="NCBI Taxonomy" id="55149"/>
    <lineage>
        <taxon>Eukaryota</taxon>
        <taxon>Metazoa</taxon>
        <taxon>Chordata</taxon>
        <taxon>Craniata</taxon>
        <taxon>Vertebrata</taxon>
        <taxon>Euteleostomi</taxon>
        <taxon>Mammalia</taxon>
        <taxon>Eutheria</taxon>
        <taxon>Euarchontoglires</taxon>
        <taxon>Glires</taxon>
        <taxon>Rodentia</taxon>
        <taxon>Sciuromorpha</taxon>
        <taxon>Sciuridae</taxon>
        <taxon>Sciurinae</taxon>
        <taxon>Sciurini</taxon>
        <taxon>Sciurus</taxon>
    </lineage>
</organism>
<evidence type="ECO:0000256" key="1">
    <source>
        <dbReference type="SAM" id="MobiDB-lite"/>
    </source>
</evidence>
<dbReference type="GeneTree" id="ENSGT00390000009130"/>
<evidence type="ECO:0000313" key="3">
    <source>
        <dbReference type="Proteomes" id="UP000694564"/>
    </source>
</evidence>
<dbReference type="SMART" id="SM00882">
    <property type="entry name" value="CoA_trans"/>
    <property type="match status" value="1"/>
</dbReference>
<keyword evidence="3" id="KW-1185">Reference proteome</keyword>
<reference evidence="2" key="3">
    <citation type="submission" date="2025-09" db="UniProtKB">
        <authorList>
            <consortium name="Ensembl"/>
        </authorList>
    </citation>
    <scope>IDENTIFICATION</scope>
</reference>
<reference evidence="2" key="1">
    <citation type="submission" date="2020-06" db="EMBL/GenBank/DDBJ databases">
        <authorList>
            <consortium name="Wellcome Sanger Institute Data Sharing"/>
        </authorList>
    </citation>
    <scope>NUCLEOTIDE SEQUENCE [LARGE SCALE GENOMIC DNA]</scope>
</reference>
<proteinExistence type="predicted"/>
<dbReference type="GO" id="GO:0008260">
    <property type="term" value="F:succinyl-CoA:3-oxo-acid CoA-transferase activity"/>
    <property type="evidence" value="ECO:0007669"/>
    <property type="project" value="TreeGrafter"/>
</dbReference>
<dbReference type="Proteomes" id="UP000694564">
    <property type="component" value="Chromosome 1"/>
</dbReference>
<dbReference type="PANTHER" id="PTHR13707">
    <property type="entry name" value="KETOACID-COENZYME A TRANSFERASE"/>
    <property type="match status" value="1"/>
</dbReference>
<protein>
    <submittedName>
        <fullName evidence="2">Uncharacterized protein</fullName>
    </submittedName>
</protein>
<dbReference type="AlphaFoldDB" id="A0A8D2AVL6"/>
<dbReference type="Pfam" id="PF01144">
    <property type="entry name" value="CoA_trans"/>
    <property type="match status" value="1"/>
</dbReference>
<dbReference type="Ensembl" id="ENSSVLT00005008386.1">
    <property type="protein sequence ID" value="ENSSVLP00005007519.1"/>
    <property type="gene ID" value="ENSSVLG00005006142.1"/>
</dbReference>
<reference evidence="2" key="2">
    <citation type="submission" date="2025-08" db="UniProtKB">
        <authorList>
            <consortium name="Ensembl"/>
        </authorList>
    </citation>
    <scope>IDENTIFICATION</scope>
</reference>
<name>A0A8D2AVL6_SCIVU</name>
<sequence>MRCGGGRRSALRCSRPVPDSGPTDHRGAAAPRPCRSLGTSAVLGLRPPLHYQPSVPRPVLHAPGGDCKGPPQLGDRQLGGFGLCGISENLIAQRGRGRLGLGLLLATQQVRRVDRSDLGENTLCEQQYLEGELDLEPTPRGTVAERIQRAAPGARLLGAHPLRLAGAGRRRTHQVTPRRRPGHPELPRKVREFQGQLSLLEHAIGADFPLAKGWKADRAGNVILKELQSAHVNFISPDVTVHLLPPAATIPPEGIGGGLGMNYFYF</sequence>
<dbReference type="SUPFAM" id="SSF100950">
    <property type="entry name" value="NagB/RpiA/CoA transferase-like"/>
    <property type="match status" value="1"/>
</dbReference>
<evidence type="ECO:0000313" key="2">
    <source>
        <dbReference type="Ensembl" id="ENSSVLP00005007519.1"/>
    </source>
</evidence>
<feature type="region of interest" description="Disordered" evidence="1">
    <location>
        <begin position="1"/>
        <end position="34"/>
    </location>
</feature>